<dbReference type="Proteomes" id="UP000192761">
    <property type="component" value="Unassembled WGS sequence"/>
</dbReference>
<dbReference type="Pfam" id="PF10021">
    <property type="entry name" value="PARG_cat_microb"/>
    <property type="match status" value="1"/>
</dbReference>
<proteinExistence type="predicted"/>
<keyword evidence="3" id="KW-1185">Reference proteome</keyword>
<dbReference type="InterPro" id="IPR019261">
    <property type="entry name" value="PARG_cat_microbial"/>
</dbReference>
<dbReference type="NCBIfam" id="TIGR02452">
    <property type="entry name" value="TIGR02452 family protein"/>
    <property type="match status" value="1"/>
</dbReference>
<dbReference type="PIRSF" id="PIRSF014899">
    <property type="entry name" value="UCP014899"/>
    <property type="match status" value="1"/>
</dbReference>
<protein>
    <submittedName>
        <fullName evidence="2">TIGR02452 family protein</fullName>
    </submittedName>
</protein>
<dbReference type="AlphaFoldDB" id="A0A1W1X519"/>
<sequence>MNNNNRAARAGIAQDTLDILARGFYELPDGQQVRIANEQTAAETATRHYQAHELVSLVHKPGSEKRNSRFEVSNQTTLAAARQLIDSGHRDVLCLNFASARNPGGGFLGGSEAQEENLAKSSGLYPCLLRQMAMYEANRQMKSCTYLDDMIYSPRVPVFRDDDYGYLPQPYLISMVTAPAVNRGAIVRNEPEILPGLEAIMLNRIAMLLALAREHGHSALVLGAWGCGVFGNQPADMARWFAVNLLGEGRFASAFDLVHFAVLDRREGGTYRAFADAFAGASAAE</sequence>
<feature type="domain" description="Microbial-type PARG catalytic" evidence="1">
    <location>
        <begin position="13"/>
        <end position="161"/>
    </location>
</feature>
<dbReference type="Gene3D" id="3.40.220.10">
    <property type="entry name" value="Leucine Aminopeptidase, subunit E, domain 1"/>
    <property type="match status" value="1"/>
</dbReference>
<evidence type="ECO:0000313" key="3">
    <source>
        <dbReference type="Proteomes" id="UP000192761"/>
    </source>
</evidence>
<dbReference type="OrthoDB" id="9806181at2"/>
<organism evidence="2 3">
    <name type="scientific">Andreprevotia lacus DSM 23236</name>
    <dbReference type="NCBI Taxonomy" id="1121001"/>
    <lineage>
        <taxon>Bacteria</taxon>
        <taxon>Pseudomonadati</taxon>
        <taxon>Pseudomonadota</taxon>
        <taxon>Betaproteobacteria</taxon>
        <taxon>Neisseriales</taxon>
        <taxon>Chitinibacteraceae</taxon>
        <taxon>Andreprevotia</taxon>
    </lineage>
</organism>
<reference evidence="2 3" key="1">
    <citation type="submission" date="2017-04" db="EMBL/GenBank/DDBJ databases">
        <authorList>
            <person name="Afonso C.L."/>
            <person name="Miller P.J."/>
            <person name="Scott M.A."/>
            <person name="Spackman E."/>
            <person name="Goraichik I."/>
            <person name="Dimitrov K.M."/>
            <person name="Suarez D.L."/>
            <person name="Swayne D.E."/>
        </authorList>
    </citation>
    <scope>NUCLEOTIDE SEQUENCE [LARGE SCALE GENOMIC DNA]</scope>
    <source>
        <strain evidence="2 3">DSM 23236</strain>
    </source>
</reference>
<dbReference type="STRING" id="1121001.SAMN02745857_00619"/>
<dbReference type="PANTHER" id="PTHR35596">
    <property type="entry name" value="DUF2263 DOMAIN-CONTAINING PROTEIN"/>
    <property type="match status" value="1"/>
</dbReference>
<evidence type="ECO:0000313" key="2">
    <source>
        <dbReference type="EMBL" id="SMC19002.1"/>
    </source>
</evidence>
<evidence type="ECO:0000259" key="1">
    <source>
        <dbReference type="Pfam" id="PF10021"/>
    </source>
</evidence>
<dbReference type="InterPro" id="IPR012664">
    <property type="entry name" value="CHP02452"/>
</dbReference>
<gene>
    <name evidence="2" type="ORF">SAMN02745857_00619</name>
</gene>
<dbReference type="PANTHER" id="PTHR35596:SF1">
    <property type="entry name" value="MICROBIAL-TYPE PARG CATALYTIC DOMAIN-CONTAINING PROTEIN"/>
    <property type="match status" value="1"/>
</dbReference>
<accession>A0A1W1X519</accession>
<dbReference type="EMBL" id="FWXD01000003">
    <property type="protein sequence ID" value="SMC19002.1"/>
    <property type="molecule type" value="Genomic_DNA"/>
</dbReference>
<dbReference type="InterPro" id="IPR043472">
    <property type="entry name" value="Macro_dom-like"/>
</dbReference>
<name>A0A1W1X519_9NEIS</name>